<dbReference type="Proteomes" id="UP000540506">
    <property type="component" value="Unassembled WGS sequence"/>
</dbReference>
<dbReference type="RefSeq" id="WP_184937321.1">
    <property type="nucleotide sequence ID" value="NZ_JACHJV010000001.1"/>
</dbReference>
<dbReference type="AlphaFoldDB" id="A0A7W7R4U9"/>
<protein>
    <recommendedName>
        <fullName evidence="5">Lipoprotein</fullName>
    </recommendedName>
</protein>
<feature type="chain" id="PRO_5030844346" description="Lipoprotein" evidence="2">
    <location>
        <begin position="29"/>
        <end position="318"/>
    </location>
</feature>
<evidence type="ECO:0000313" key="3">
    <source>
        <dbReference type="EMBL" id="MBB4925265.1"/>
    </source>
</evidence>
<proteinExistence type="predicted"/>
<feature type="signal peptide" evidence="2">
    <location>
        <begin position="1"/>
        <end position="28"/>
    </location>
</feature>
<feature type="compositionally biased region" description="Pro residues" evidence="1">
    <location>
        <begin position="291"/>
        <end position="302"/>
    </location>
</feature>
<reference evidence="3 4" key="1">
    <citation type="submission" date="2020-08" db="EMBL/GenBank/DDBJ databases">
        <title>Sequencing the genomes of 1000 actinobacteria strains.</title>
        <authorList>
            <person name="Klenk H.-P."/>
        </authorList>
    </citation>
    <scope>NUCLEOTIDE SEQUENCE [LARGE SCALE GENOMIC DNA]</scope>
    <source>
        <strain evidence="3 4">DSM 41654</strain>
    </source>
</reference>
<feature type="region of interest" description="Disordered" evidence="1">
    <location>
        <begin position="213"/>
        <end position="318"/>
    </location>
</feature>
<keyword evidence="2" id="KW-0732">Signal</keyword>
<evidence type="ECO:0008006" key="5">
    <source>
        <dbReference type="Google" id="ProtNLM"/>
    </source>
</evidence>
<comment type="caution">
    <text evidence="3">The sequence shown here is derived from an EMBL/GenBank/DDBJ whole genome shotgun (WGS) entry which is preliminary data.</text>
</comment>
<evidence type="ECO:0000256" key="1">
    <source>
        <dbReference type="SAM" id="MobiDB-lite"/>
    </source>
</evidence>
<evidence type="ECO:0000256" key="2">
    <source>
        <dbReference type="SAM" id="SignalP"/>
    </source>
</evidence>
<feature type="compositionally biased region" description="Pro residues" evidence="1">
    <location>
        <begin position="228"/>
        <end position="238"/>
    </location>
</feature>
<dbReference type="EMBL" id="JACHJV010000001">
    <property type="protein sequence ID" value="MBB4925265.1"/>
    <property type="molecule type" value="Genomic_DNA"/>
</dbReference>
<dbReference type="PROSITE" id="PS51257">
    <property type="entry name" value="PROKAR_LIPOPROTEIN"/>
    <property type="match status" value="1"/>
</dbReference>
<evidence type="ECO:0000313" key="4">
    <source>
        <dbReference type="Proteomes" id="UP000540506"/>
    </source>
</evidence>
<organism evidence="3 4">
    <name type="scientific">Kitasatospora kifunensis</name>
    <name type="common">Streptomyces kifunensis</name>
    <dbReference type="NCBI Taxonomy" id="58351"/>
    <lineage>
        <taxon>Bacteria</taxon>
        <taxon>Bacillati</taxon>
        <taxon>Actinomycetota</taxon>
        <taxon>Actinomycetes</taxon>
        <taxon>Kitasatosporales</taxon>
        <taxon>Streptomycetaceae</taxon>
        <taxon>Kitasatospora</taxon>
    </lineage>
</organism>
<feature type="compositionally biased region" description="Low complexity" evidence="1">
    <location>
        <begin position="239"/>
        <end position="258"/>
    </location>
</feature>
<sequence length="318" mass="32336">MSSWLSRTLARWSVVPALAALAVLTGCADTGQLHDAGVTRPLTAPSSPPTPVALWAAVGTAPSPSAAATQPVGALTPVPGITVSGADLRSVDVRQLLRQDPQLKDDERTALAGCTGCQVLDPRYADLVGDGGAELITAVLTADQHAYLHVYQLRDHQVLAVPEISVLPGFTAQTVGRDLVVNEPTSSATVTSSTYRWDGGQLVRVETKYTGPDAAATPDCQPGVVTQPYPPGKQPRPQPSAAASAMPVAPTPMSSSTPFAGPTTAVKASAPPKATSGPPPSGLPQSVPSPSGLPTPGLPTPGPSTSGQVSAPTEEHTP</sequence>
<name>A0A7W7R4U9_KITKI</name>
<gene>
    <name evidence="3" type="ORF">FHR34_004258</name>
</gene>
<accession>A0A7W7R4U9</accession>
<keyword evidence="4" id="KW-1185">Reference proteome</keyword>